<dbReference type="GO" id="GO:0016740">
    <property type="term" value="F:transferase activity"/>
    <property type="evidence" value="ECO:0007669"/>
    <property type="project" value="UniProtKB-KW"/>
</dbReference>
<evidence type="ECO:0000256" key="2">
    <source>
        <dbReference type="ARBA" id="ARBA00023253"/>
    </source>
</evidence>
<evidence type="ECO:0000256" key="1">
    <source>
        <dbReference type="ARBA" id="ARBA00022679"/>
    </source>
</evidence>
<keyword evidence="1" id="KW-0808">Transferase</keyword>
<keyword evidence="2" id="KW-0294">Fucose metabolism</keyword>
<dbReference type="EMBL" id="HBNS01039550">
    <property type="protein sequence ID" value="CAE4637407.1"/>
    <property type="molecule type" value="Transcribed_RNA"/>
</dbReference>
<dbReference type="Gene3D" id="3.40.50.11340">
    <property type="match status" value="1"/>
</dbReference>
<dbReference type="AlphaFoldDB" id="A0A7S4W364"/>
<keyword evidence="3" id="KW-0119">Carbohydrate metabolism</keyword>
<dbReference type="CDD" id="cd11296">
    <property type="entry name" value="O-FucT_like"/>
    <property type="match status" value="1"/>
</dbReference>
<dbReference type="GO" id="GO:0006004">
    <property type="term" value="P:fucose metabolic process"/>
    <property type="evidence" value="ECO:0007669"/>
    <property type="project" value="UniProtKB-KW"/>
</dbReference>
<dbReference type="InterPro" id="IPR019378">
    <property type="entry name" value="GDP-Fuc_O-FucTrfase"/>
</dbReference>
<dbReference type="Pfam" id="PF10250">
    <property type="entry name" value="O-FucT"/>
    <property type="match status" value="1"/>
</dbReference>
<evidence type="ECO:0000256" key="3">
    <source>
        <dbReference type="ARBA" id="ARBA00023277"/>
    </source>
</evidence>
<dbReference type="PANTHER" id="PTHR31469">
    <property type="entry name" value="OS07G0633600 PROTEIN"/>
    <property type="match status" value="1"/>
</dbReference>
<reference evidence="4" key="1">
    <citation type="submission" date="2021-01" db="EMBL/GenBank/DDBJ databases">
        <authorList>
            <person name="Corre E."/>
            <person name="Pelletier E."/>
            <person name="Niang G."/>
            <person name="Scheremetjew M."/>
            <person name="Finn R."/>
            <person name="Kale V."/>
            <person name="Holt S."/>
            <person name="Cochrane G."/>
            <person name="Meng A."/>
            <person name="Brown T."/>
            <person name="Cohen L."/>
        </authorList>
    </citation>
    <scope>NUCLEOTIDE SEQUENCE</scope>
    <source>
        <strain evidence="4">GSO104</strain>
    </source>
</reference>
<evidence type="ECO:0008006" key="5">
    <source>
        <dbReference type="Google" id="ProtNLM"/>
    </source>
</evidence>
<protein>
    <recommendedName>
        <fullName evidence="5">O-fucosyltransferase family protein</fullName>
    </recommendedName>
</protein>
<proteinExistence type="predicted"/>
<organism evidence="4">
    <name type="scientific">Ditylum brightwellii</name>
    <dbReference type="NCBI Taxonomy" id="49249"/>
    <lineage>
        <taxon>Eukaryota</taxon>
        <taxon>Sar</taxon>
        <taxon>Stramenopiles</taxon>
        <taxon>Ochrophyta</taxon>
        <taxon>Bacillariophyta</taxon>
        <taxon>Mediophyceae</taxon>
        <taxon>Lithodesmiophycidae</taxon>
        <taxon>Lithodesmiales</taxon>
        <taxon>Lithodesmiaceae</taxon>
        <taxon>Ditylum</taxon>
    </lineage>
</organism>
<accession>A0A7S4W364</accession>
<evidence type="ECO:0000313" key="4">
    <source>
        <dbReference type="EMBL" id="CAE4637407.1"/>
    </source>
</evidence>
<dbReference type="PANTHER" id="PTHR31469:SF8">
    <property type="entry name" value="OS07G0641000 PROTEIN"/>
    <property type="match status" value="1"/>
</dbReference>
<sequence length="138" mass="15781">MHELAGLSCVDHNGPESIESASDVVYWSNIPSDAEYKSPFYDPSEEKYLTFEPDHGGWNNIRMSMETVLVMAVAMGRTLVLPPDAGMYLLRNKDKDQKSQFSFKDFFHLDMIHSEHKGFHVITMDEFLLRQAMTGECV</sequence>
<gene>
    <name evidence="4" type="ORF">DBRI00130_LOCUS30802</name>
</gene>
<name>A0A7S4W364_9STRA</name>